<dbReference type="STRING" id="1146883.BLASA_1372"/>
<reference evidence="1 2" key="1">
    <citation type="journal article" date="2012" name="J. Bacteriol.">
        <title>Genome Sequence of Blastococcus saxobsidens DD2, a Stone-Inhabiting Bacterium.</title>
        <authorList>
            <person name="Chouaia B."/>
            <person name="Crotti E."/>
            <person name="Brusetti L."/>
            <person name="Daffonchio D."/>
            <person name="Essoussi I."/>
            <person name="Nouioui I."/>
            <person name="Sbissi I."/>
            <person name="Ghodhbane-Gtari F."/>
            <person name="Gtari M."/>
            <person name="Vacherie B."/>
            <person name="Barbe V."/>
            <person name="Medigue C."/>
            <person name="Gury J."/>
            <person name="Pujic P."/>
            <person name="Normand P."/>
        </authorList>
    </citation>
    <scope>NUCLEOTIDE SEQUENCE [LARGE SCALE GENOMIC DNA]</scope>
    <source>
        <strain evidence="1 2">DD2</strain>
    </source>
</reference>
<name>H6RJK3_BLASD</name>
<reference evidence="2" key="2">
    <citation type="submission" date="2012-02" db="EMBL/GenBank/DDBJ databases">
        <title>Complete genome sequence of Blastococcus saxobsidens strain DD2.</title>
        <authorList>
            <person name="Genoscope."/>
        </authorList>
    </citation>
    <scope>NUCLEOTIDE SEQUENCE [LARGE SCALE GENOMIC DNA]</scope>
    <source>
        <strain evidence="2">DD2</strain>
    </source>
</reference>
<organism evidence="1 2">
    <name type="scientific">Blastococcus saxobsidens (strain DD2)</name>
    <dbReference type="NCBI Taxonomy" id="1146883"/>
    <lineage>
        <taxon>Bacteria</taxon>
        <taxon>Bacillati</taxon>
        <taxon>Actinomycetota</taxon>
        <taxon>Actinomycetes</taxon>
        <taxon>Geodermatophilales</taxon>
        <taxon>Geodermatophilaceae</taxon>
        <taxon>Blastococcus</taxon>
    </lineage>
</organism>
<gene>
    <name evidence="1" type="ordered locus">BLASA_1372</name>
</gene>
<protein>
    <submittedName>
        <fullName evidence="1">Uncharacterized protein</fullName>
    </submittedName>
</protein>
<proteinExistence type="predicted"/>
<dbReference type="RefSeq" id="WP_014375205.1">
    <property type="nucleotide sequence ID" value="NC_016943.1"/>
</dbReference>
<keyword evidence="2" id="KW-1185">Reference proteome</keyword>
<dbReference type="HOGENOM" id="CLU_2116259_0_0_11"/>
<sequence length="114" mass="12284">MTTTTIRTTCDSCQLTFDVPSTAIVLALPAPTADAAVEPSFVHICPSCLACDSTPVPWRTATYLLDAGATAFTAPDLDQIQPRYPEHRPDSTRPMSLDDLIDLYAALDSDARVL</sequence>
<dbReference type="AlphaFoldDB" id="H6RJK3"/>
<accession>H6RJK3</accession>
<dbReference type="KEGG" id="bsd:BLASA_1372"/>
<evidence type="ECO:0000313" key="2">
    <source>
        <dbReference type="Proteomes" id="UP000007517"/>
    </source>
</evidence>
<dbReference type="Proteomes" id="UP000007517">
    <property type="component" value="Chromosome"/>
</dbReference>
<dbReference type="EMBL" id="FO117623">
    <property type="protein sequence ID" value="CCG02308.1"/>
    <property type="molecule type" value="Genomic_DNA"/>
</dbReference>
<evidence type="ECO:0000313" key="1">
    <source>
        <dbReference type="EMBL" id="CCG02308.1"/>
    </source>
</evidence>